<feature type="transmembrane region" description="Helical" evidence="7">
    <location>
        <begin position="225"/>
        <end position="248"/>
    </location>
</feature>
<keyword evidence="4 7" id="KW-1133">Transmembrane helix</keyword>
<feature type="transmembrane region" description="Helical" evidence="7">
    <location>
        <begin position="477"/>
        <end position="498"/>
    </location>
</feature>
<dbReference type="InterPro" id="IPR036259">
    <property type="entry name" value="MFS_trans_sf"/>
</dbReference>
<feature type="transmembrane region" description="Helical" evidence="7">
    <location>
        <begin position="138"/>
        <end position="159"/>
    </location>
</feature>
<gene>
    <name evidence="9" type="ORF">GMOD_00009721</name>
</gene>
<feature type="domain" description="Major facilitator superfamily (MFS) profile" evidence="8">
    <location>
        <begin position="73"/>
        <end position="505"/>
    </location>
</feature>
<dbReference type="PROSITE" id="PS50850">
    <property type="entry name" value="MFS"/>
    <property type="match status" value="1"/>
</dbReference>
<feature type="transmembrane region" description="Helical" evidence="7">
    <location>
        <begin position="199"/>
        <end position="219"/>
    </location>
</feature>
<evidence type="ECO:0000256" key="1">
    <source>
        <dbReference type="ARBA" id="ARBA00004141"/>
    </source>
</evidence>
<evidence type="ECO:0000256" key="4">
    <source>
        <dbReference type="ARBA" id="ARBA00022989"/>
    </source>
</evidence>
<feature type="transmembrane region" description="Helical" evidence="7">
    <location>
        <begin position="384"/>
        <end position="403"/>
    </location>
</feature>
<evidence type="ECO:0000256" key="3">
    <source>
        <dbReference type="ARBA" id="ARBA00022692"/>
    </source>
</evidence>
<evidence type="ECO:0000256" key="5">
    <source>
        <dbReference type="ARBA" id="ARBA00023136"/>
    </source>
</evidence>
<dbReference type="CDD" id="cd17323">
    <property type="entry name" value="MFS_Tpo1_MDR_like"/>
    <property type="match status" value="1"/>
</dbReference>
<feature type="transmembrane region" description="Helical" evidence="7">
    <location>
        <begin position="112"/>
        <end position="131"/>
    </location>
</feature>
<feature type="transmembrane region" description="Helical" evidence="7">
    <location>
        <begin position="71"/>
        <end position="92"/>
    </location>
</feature>
<keyword evidence="3 7" id="KW-0812">Transmembrane</keyword>
<dbReference type="EMBL" id="KE747836">
    <property type="protein sequence ID" value="RMZ72937.1"/>
    <property type="molecule type" value="Genomic_DNA"/>
</dbReference>
<feature type="transmembrane region" description="Helical" evidence="7">
    <location>
        <begin position="343"/>
        <end position="363"/>
    </location>
</feature>
<dbReference type="InterPro" id="IPR020846">
    <property type="entry name" value="MFS_dom"/>
</dbReference>
<dbReference type="InterPro" id="IPR011701">
    <property type="entry name" value="MFS"/>
</dbReference>
<feature type="transmembrane region" description="Helical" evidence="7">
    <location>
        <begin position="444"/>
        <end position="465"/>
    </location>
</feature>
<keyword evidence="5 7" id="KW-0472">Membrane</keyword>
<dbReference type="OrthoDB" id="6770063at2759"/>
<evidence type="ECO:0000256" key="6">
    <source>
        <dbReference type="SAM" id="MobiDB-lite"/>
    </source>
</evidence>
<feature type="transmembrane region" description="Helical" evidence="7">
    <location>
        <begin position="409"/>
        <end position="432"/>
    </location>
</feature>
<dbReference type="InterPro" id="IPR002836">
    <property type="entry name" value="PDCD5-like"/>
</dbReference>
<comment type="subcellular location">
    <subcellularLocation>
        <location evidence="1">Membrane</location>
        <topology evidence="1">Multi-pass membrane protein</topology>
    </subcellularLocation>
</comment>
<evidence type="ECO:0000313" key="10">
    <source>
        <dbReference type="Proteomes" id="UP000265663"/>
    </source>
</evidence>
<dbReference type="Proteomes" id="UP000265663">
    <property type="component" value="Unassembled WGS sequence"/>
</dbReference>
<dbReference type="PANTHER" id="PTHR23502">
    <property type="entry name" value="MAJOR FACILITATOR SUPERFAMILY"/>
    <property type="match status" value="1"/>
</dbReference>
<organism evidence="9 10">
    <name type="scientific">Pyrenophora seminiperda CCB06</name>
    <dbReference type="NCBI Taxonomy" id="1302712"/>
    <lineage>
        <taxon>Eukaryota</taxon>
        <taxon>Fungi</taxon>
        <taxon>Dikarya</taxon>
        <taxon>Ascomycota</taxon>
        <taxon>Pezizomycotina</taxon>
        <taxon>Dothideomycetes</taxon>
        <taxon>Pleosporomycetidae</taxon>
        <taxon>Pleosporales</taxon>
        <taxon>Pleosporineae</taxon>
        <taxon>Pleosporaceae</taxon>
        <taxon>Pyrenophora</taxon>
    </lineage>
</organism>
<evidence type="ECO:0000259" key="8">
    <source>
        <dbReference type="PROSITE" id="PS50850"/>
    </source>
</evidence>
<reference evidence="9 10" key="1">
    <citation type="journal article" date="2014" name="PLoS ONE">
        <title>De novo Genome Assembly of the Fungal Plant Pathogen Pyrenophora semeniperda.</title>
        <authorList>
            <person name="Soliai M.M."/>
            <person name="Meyer S.E."/>
            <person name="Udall J.A."/>
            <person name="Elzinga D.E."/>
            <person name="Hermansen R.A."/>
            <person name="Bodily P.M."/>
            <person name="Hart A.A."/>
            <person name="Coleman C.E."/>
        </authorList>
    </citation>
    <scope>NUCLEOTIDE SEQUENCE [LARGE SCALE GENOMIC DNA]</scope>
    <source>
        <strain evidence="9 10">CCB06</strain>
        <tissue evidence="9">Mycelium</tissue>
    </source>
</reference>
<name>A0A3M7MEM4_9PLEO</name>
<dbReference type="GO" id="GO:0016020">
    <property type="term" value="C:membrane"/>
    <property type="evidence" value="ECO:0007669"/>
    <property type="project" value="UniProtKB-SubCell"/>
</dbReference>
<protein>
    <submittedName>
        <fullName evidence="9">MFS multidrug transporter</fullName>
    </submittedName>
</protein>
<dbReference type="InterPro" id="IPR036883">
    <property type="entry name" value="PDCD5-like_sf"/>
</dbReference>
<evidence type="ECO:0000256" key="7">
    <source>
        <dbReference type="SAM" id="Phobius"/>
    </source>
</evidence>
<dbReference type="SUPFAM" id="SSF103473">
    <property type="entry name" value="MFS general substrate transporter"/>
    <property type="match status" value="1"/>
</dbReference>
<dbReference type="AlphaFoldDB" id="A0A3M7MEM4"/>
<dbReference type="GO" id="GO:0022857">
    <property type="term" value="F:transmembrane transporter activity"/>
    <property type="evidence" value="ECO:0007669"/>
    <property type="project" value="InterPro"/>
</dbReference>
<keyword evidence="10" id="KW-1185">Reference proteome</keyword>
<evidence type="ECO:0000313" key="9">
    <source>
        <dbReference type="EMBL" id="RMZ72937.1"/>
    </source>
</evidence>
<dbReference type="Pfam" id="PF07690">
    <property type="entry name" value="MFS_1"/>
    <property type="match status" value="1"/>
</dbReference>
<evidence type="ECO:0000256" key="2">
    <source>
        <dbReference type="ARBA" id="ARBA00010490"/>
    </source>
</evidence>
<dbReference type="Pfam" id="PF01984">
    <property type="entry name" value="dsDNA_bind"/>
    <property type="match status" value="1"/>
</dbReference>
<proteinExistence type="inferred from homology"/>
<dbReference type="Gene3D" id="1.10.8.140">
    <property type="entry name" value="PDCD5-like"/>
    <property type="match status" value="1"/>
</dbReference>
<comment type="similarity">
    <text evidence="2">Belongs to the PDCD5 family.</text>
</comment>
<feature type="region of interest" description="Disordered" evidence="6">
    <location>
        <begin position="1"/>
        <end position="41"/>
    </location>
</feature>
<dbReference type="PANTHER" id="PTHR23502:SF60">
    <property type="entry name" value="MAJOR FACILITATOR SUPERFAMILY (MFS) PROFILE DOMAIN-CONTAINING PROTEIN-RELATED"/>
    <property type="match status" value="1"/>
</dbReference>
<sequence length="640" mass="70390">MDKRTYAGIKDGIPYEEDVEAPPPLETKKSGTPPKDPNLAKTVCKHSTTELPQQRENFTDRKSPGSMKRKWSLTLIVSAFTLVSPVSSSMIAPALSHISAEFGIKNDVEAQLTLSLFVLAYAIGPLFLAPMSEIYGRVIVLQLANLVYLAWNLGCGFAQTSTQLMVFRFFSGLGGSAPGAIGGAVLGDCFFPEQRGRAIAVYSLAPLLGPAIGPILGGFISQSTTWRWCFYATTIFTAIVQCFGLVFLKETYAPKLLQWKRDKLRKETGNTNLYTEFDSPERTLAATLRISMKRPFQFLASQFIIQVLACYMAYLYGLMYLMLSTFPRLWVDRYGMSTSIGSLNFLSMGIGFFLGAQISAPLNDKIYMRLKVRNNNTGKPEFRVPSMVPASFLVPIGLFLYGWSAQAKLHWIVPNIGAAIFCAGIIVGFQCVQTYLIDSYARYAASALAAATVLRSLAGFTFPLFAPAMLDTLDFGWSNSVLGFVAVALGVPAPFMLWKYGERLRSSTCPTKISSKSGVRACSSSSSKAGAEAKAARAQSKSRETDQRSSILSQILLPEAADRLGRIRLVKESRATDIENRLIMLARTGQLRSKVTEEQLKEILGAVAEAQEKDEQKIVVNRRGGGWDDDDELEELMKEV</sequence>
<feature type="transmembrane region" description="Helical" evidence="7">
    <location>
        <begin position="298"/>
        <end position="323"/>
    </location>
</feature>
<dbReference type="Gene3D" id="1.20.1250.20">
    <property type="entry name" value="MFS general substrate transporter like domains"/>
    <property type="match status" value="1"/>
</dbReference>
<dbReference type="SUPFAM" id="SSF46950">
    <property type="entry name" value="Double-stranded DNA-binding domain"/>
    <property type="match status" value="1"/>
</dbReference>
<feature type="transmembrane region" description="Helical" evidence="7">
    <location>
        <begin position="165"/>
        <end position="187"/>
    </location>
</feature>
<accession>A0A3M7MEM4</accession>
<dbReference type="FunFam" id="1.20.1250.20:FF:000011">
    <property type="entry name" value="MFS multidrug transporter, putative"/>
    <property type="match status" value="1"/>
</dbReference>
<dbReference type="GO" id="GO:0003677">
    <property type="term" value="F:DNA binding"/>
    <property type="evidence" value="ECO:0007669"/>
    <property type="project" value="InterPro"/>
</dbReference>